<evidence type="ECO:0000313" key="2">
    <source>
        <dbReference type="Proteomes" id="UP000029223"/>
    </source>
</evidence>
<dbReference type="EMBL" id="BBMS01000092">
    <property type="protein sequence ID" value="GAL30349.1"/>
    <property type="molecule type" value="Genomic_DNA"/>
</dbReference>
<accession>A0ABQ0JNM1</accession>
<gene>
    <name evidence="1" type="ORF">JCM19239_6512</name>
</gene>
<sequence>MQSVAEGSDLANEQLEGDTLYTVDYALATRSDEAKISS</sequence>
<organism evidence="1 2">
    <name type="scientific">Vibrio variabilis</name>
    <dbReference type="NCBI Taxonomy" id="990271"/>
    <lineage>
        <taxon>Bacteria</taxon>
        <taxon>Pseudomonadati</taxon>
        <taxon>Pseudomonadota</taxon>
        <taxon>Gammaproteobacteria</taxon>
        <taxon>Vibrionales</taxon>
        <taxon>Vibrionaceae</taxon>
        <taxon>Vibrio</taxon>
    </lineage>
</organism>
<protein>
    <submittedName>
        <fullName evidence="1">Uncharacterized protein</fullName>
    </submittedName>
</protein>
<keyword evidence="2" id="KW-1185">Reference proteome</keyword>
<reference evidence="2" key="2">
    <citation type="submission" date="2014-09" db="EMBL/GenBank/DDBJ databases">
        <authorList>
            <consortium name="NBRP consortium"/>
            <person name="Sawabe T."/>
            <person name="Meirelles P."/>
            <person name="Nakanishi M."/>
            <person name="Sayaka M."/>
            <person name="Hattori M."/>
            <person name="Ohkuma M."/>
        </authorList>
    </citation>
    <scope>NUCLEOTIDE SEQUENCE [LARGE SCALE GENOMIC DNA]</scope>
    <source>
        <strain evidence="2">JCM 19239</strain>
    </source>
</reference>
<evidence type="ECO:0000313" key="1">
    <source>
        <dbReference type="EMBL" id="GAL30349.1"/>
    </source>
</evidence>
<reference evidence="2" key="1">
    <citation type="submission" date="2014-09" db="EMBL/GenBank/DDBJ databases">
        <title>Vibrio variabilis JCM 19239. (C206) whole genome shotgun sequence.</title>
        <authorList>
            <person name="Sawabe T."/>
            <person name="Meirelles P."/>
            <person name="Nakanishi M."/>
            <person name="Sayaka M."/>
            <person name="Hattori M."/>
            <person name="Ohkuma M."/>
        </authorList>
    </citation>
    <scope>NUCLEOTIDE SEQUENCE [LARGE SCALE GENOMIC DNA]</scope>
    <source>
        <strain evidence="2">JCM 19239</strain>
    </source>
</reference>
<name>A0ABQ0JNM1_9VIBR</name>
<dbReference type="Proteomes" id="UP000029223">
    <property type="component" value="Unassembled WGS sequence"/>
</dbReference>
<comment type="caution">
    <text evidence="1">The sequence shown here is derived from an EMBL/GenBank/DDBJ whole genome shotgun (WGS) entry which is preliminary data.</text>
</comment>
<proteinExistence type="predicted"/>